<reference evidence="1 2" key="1">
    <citation type="submission" date="2016-07" db="EMBL/GenBank/DDBJ databases">
        <title>Multi-omics approach to identify versatile polysaccharide utilization systems of a marine flavobacterium Gramella flava.</title>
        <authorList>
            <person name="Tang K."/>
        </authorList>
    </citation>
    <scope>NUCLEOTIDE SEQUENCE [LARGE SCALE GENOMIC DNA]</scope>
    <source>
        <strain evidence="1 2">JLT2011</strain>
    </source>
</reference>
<dbReference type="AlphaFoldDB" id="A0A1L7I372"/>
<protein>
    <submittedName>
        <fullName evidence="1">Uncharacterized protein</fullName>
    </submittedName>
</protein>
<organism evidence="1 2">
    <name type="scientific">Christiangramia flava JLT2011</name>
    <dbReference type="NCBI Taxonomy" id="1229726"/>
    <lineage>
        <taxon>Bacteria</taxon>
        <taxon>Pseudomonadati</taxon>
        <taxon>Bacteroidota</taxon>
        <taxon>Flavobacteriia</taxon>
        <taxon>Flavobacteriales</taxon>
        <taxon>Flavobacteriaceae</taxon>
        <taxon>Christiangramia</taxon>
    </lineage>
</organism>
<accession>A0A1L7I372</accession>
<sequence length="183" mass="20736">MSHLKSVIRVGFFAVSFLLATSCVKDVDLEQAQDITLNPDIDVDLVQYQLNENDFIDSETGEFTPVIRDTVRLEFLNDTYVQDALQYAEFRFRHENTFPYSISSKIRFLSDNGREQFSVNYEIPPGAENVPGIIDTLHVVGSGDIKKVRRSIQMALELQLNGGDSKIKGGLDFLSKGLFKFEF</sequence>
<dbReference type="RefSeq" id="WP_139839199.1">
    <property type="nucleotide sequence ID" value="NZ_AMRU01000003.1"/>
</dbReference>
<dbReference type="EMBL" id="CP016359">
    <property type="protein sequence ID" value="APU67532.1"/>
    <property type="molecule type" value="Genomic_DNA"/>
</dbReference>
<dbReference type="Proteomes" id="UP000186230">
    <property type="component" value="Chromosome"/>
</dbReference>
<proteinExistence type="predicted"/>
<dbReference type="OrthoDB" id="1448832at2"/>
<evidence type="ECO:0000313" key="2">
    <source>
        <dbReference type="Proteomes" id="UP000186230"/>
    </source>
</evidence>
<gene>
    <name evidence="1" type="ORF">GRFL_0808</name>
</gene>
<name>A0A1L7I372_9FLAO</name>
<dbReference type="PROSITE" id="PS51257">
    <property type="entry name" value="PROKAR_LIPOPROTEIN"/>
    <property type="match status" value="1"/>
</dbReference>
<keyword evidence="2" id="KW-1185">Reference proteome</keyword>
<evidence type="ECO:0000313" key="1">
    <source>
        <dbReference type="EMBL" id="APU67532.1"/>
    </source>
</evidence>
<dbReference type="KEGG" id="gfl:GRFL_0808"/>
<dbReference type="STRING" id="1229726.GRFL_0808"/>